<reference evidence="2" key="1">
    <citation type="journal article" date="2019" name="Int. J. Syst. Evol. Microbiol.">
        <title>The Global Catalogue of Microorganisms (GCM) 10K type strain sequencing project: providing services to taxonomists for standard genome sequencing and annotation.</title>
        <authorList>
            <consortium name="The Broad Institute Genomics Platform"/>
            <consortium name="The Broad Institute Genome Sequencing Center for Infectious Disease"/>
            <person name="Wu L."/>
            <person name="Ma J."/>
        </authorList>
    </citation>
    <scope>NUCLEOTIDE SEQUENCE [LARGE SCALE GENOMIC DNA]</scope>
    <source>
        <strain evidence="2">JCM 18204</strain>
    </source>
</reference>
<evidence type="ECO:0000313" key="1">
    <source>
        <dbReference type="EMBL" id="GAA4790496.1"/>
    </source>
</evidence>
<name>A0ABP9B6S1_9GAMM</name>
<evidence type="ECO:0008006" key="3">
    <source>
        <dbReference type="Google" id="ProtNLM"/>
    </source>
</evidence>
<accession>A0ABP9B6S1</accession>
<protein>
    <recommendedName>
        <fullName evidence="3">DUF4926 domain-containing protein</fullName>
    </recommendedName>
</protein>
<comment type="caution">
    <text evidence="1">The sequence shown here is derived from an EMBL/GenBank/DDBJ whole genome shotgun (WGS) entry which is preliminary data.</text>
</comment>
<proteinExistence type="predicted"/>
<dbReference type="EMBL" id="BAABJE010000005">
    <property type="protein sequence ID" value="GAA4790496.1"/>
    <property type="molecule type" value="Genomic_DNA"/>
</dbReference>
<keyword evidence="2" id="KW-1185">Reference proteome</keyword>
<gene>
    <name evidence="1" type="ORF">GCM10023307_14770</name>
</gene>
<organism evidence="1 2">
    <name type="scientific">Lysobacter hankyongensis</name>
    <dbReference type="NCBI Taxonomy" id="1176535"/>
    <lineage>
        <taxon>Bacteria</taxon>
        <taxon>Pseudomonadati</taxon>
        <taxon>Pseudomonadota</taxon>
        <taxon>Gammaproteobacteria</taxon>
        <taxon>Lysobacterales</taxon>
        <taxon>Lysobacteraceae</taxon>
        <taxon>Lysobacter</taxon>
    </lineage>
</organism>
<dbReference type="Proteomes" id="UP001499959">
    <property type="component" value="Unassembled WGS sequence"/>
</dbReference>
<sequence length="85" mass="9357">MRTPLMQAIRELDVVRVTSLDGMRCGLENRYARAPEIGDIATVVMALRAPKHPDGYLCECVAADGTTRWLATFPREALALIEATP</sequence>
<evidence type="ECO:0000313" key="2">
    <source>
        <dbReference type="Proteomes" id="UP001499959"/>
    </source>
</evidence>